<reference evidence="2" key="1">
    <citation type="submission" date="2008-12" db="EMBL/GenBank/DDBJ databases">
        <title>Annotation of Streptomyces ghanaensis ATCC 14672.</title>
        <authorList>
            <consortium name="The Broad Institute Genome Sequencing Platform"/>
            <consortium name="Broad Institute Microbial Sequencing Center"/>
            <person name="Fischbach M."/>
            <person name="Ward D."/>
            <person name="Young S."/>
            <person name="Kodira C.D."/>
            <person name="Zeng Q."/>
            <person name="Koehrsen M."/>
            <person name="Godfrey P."/>
            <person name="Alvarado L."/>
            <person name="Berlin A.M."/>
            <person name="Borenstein D."/>
            <person name="Chen Z."/>
            <person name="Engels R."/>
            <person name="Freedman E."/>
            <person name="Gellesch M."/>
            <person name="Goldberg J."/>
            <person name="Griggs A."/>
            <person name="Gujja S."/>
            <person name="Heiman D.I."/>
            <person name="Hepburn T.A."/>
            <person name="Howarth C."/>
            <person name="Jen D."/>
            <person name="Larson L."/>
            <person name="Lewis B."/>
            <person name="Mehta T."/>
            <person name="Park D."/>
            <person name="Pearson M."/>
            <person name="Roberts A."/>
            <person name="Saif S."/>
            <person name="Shea T.D."/>
            <person name="Shenoy N."/>
            <person name="Sisk P."/>
            <person name="Stolte C."/>
            <person name="Sykes S.N."/>
            <person name="Walk T."/>
            <person name="White J."/>
            <person name="Yandava C."/>
            <person name="Straight P."/>
            <person name="Clardy J."/>
            <person name="Hung D."/>
            <person name="Kolter R."/>
            <person name="Mekalanos J."/>
            <person name="Walker S."/>
            <person name="Walsh C.T."/>
            <person name="Wieland B.L.C."/>
            <person name="Ilzarbe M."/>
            <person name="Galagan J."/>
            <person name="Nusbaum C."/>
            <person name="Birren B."/>
        </authorList>
    </citation>
    <scope>NUCLEOTIDE SEQUENCE [LARGE SCALE GENOMIC DNA]</scope>
    <source>
        <strain evidence="2">ATCC 14672 / DSM 40746 / JCM 4963 / KCTC 9882 / NRRL B-12104 / FH 1290</strain>
    </source>
</reference>
<sequence length="53" mass="5745">MPVTTRRSTVWHRLEPAELHRHLAGGATLVLDAIDDSHGAGDENRTRALSLGS</sequence>
<dbReference type="EMBL" id="DS999641">
    <property type="protein sequence ID" value="EFE66213.2"/>
    <property type="molecule type" value="Genomic_DNA"/>
</dbReference>
<protein>
    <submittedName>
        <fullName evidence="1">Predicted protein</fullName>
    </submittedName>
</protein>
<evidence type="ECO:0000313" key="2">
    <source>
        <dbReference type="Proteomes" id="UP000003824"/>
    </source>
</evidence>
<name>D6A8Z5_STRV1</name>
<dbReference type="AlphaFoldDB" id="D6A8Z5"/>
<organism evidence="1 2">
    <name type="scientific">Streptomyces viridosporus (strain ATCC 14672 / DSM 40746 / JCM 4963 / KCTC 9882 / NRRL B-12104 / FH 1290)</name>
    <name type="common">Streptomyces ghanaensis</name>
    <dbReference type="NCBI Taxonomy" id="566461"/>
    <lineage>
        <taxon>Bacteria</taxon>
        <taxon>Bacillati</taxon>
        <taxon>Actinomycetota</taxon>
        <taxon>Actinomycetes</taxon>
        <taxon>Kitasatosporales</taxon>
        <taxon>Streptomycetaceae</taxon>
        <taxon>Streptomyces</taxon>
    </lineage>
</organism>
<dbReference type="Proteomes" id="UP000003824">
    <property type="component" value="Unassembled WGS sequence"/>
</dbReference>
<proteinExistence type="predicted"/>
<accession>D6A8Z5</accession>
<gene>
    <name evidence="1" type="ORF">SSFG_01466</name>
</gene>
<evidence type="ECO:0000313" key="1">
    <source>
        <dbReference type="EMBL" id="EFE66213.2"/>
    </source>
</evidence>